<accession>A0A917LZF9</accession>
<dbReference type="Pfam" id="PF00005">
    <property type="entry name" value="ABC_tran"/>
    <property type="match status" value="2"/>
</dbReference>
<organism evidence="4 5">
    <name type="scientific">Paenibacillus radicis</name>
    <name type="common">ex Gao et al. 2016</name>
    <dbReference type="NCBI Taxonomy" id="1737354"/>
    <lineage>
        <taxon>Bacteria</taxon>
        <taxon>Bacillati</taxon>
        <taxon>Bacillota</taxon>
        <taxon>Bacilli</taxon>
        <taxon>Bacillales</taxon>
        <taxon>Paenibacillaceae</taxon>
        <taxon>Paenibacillus</taxon>
    </lineage>
</organism>
<evidence type="ECO:0000313" key="4">
    <source>
        <dbReference type="EMBL" id="GGG67880.1"/>
    </source>
</evidence>
<dbReference type="InterPro" id="IPR003593">
    <property type="entry name" value="AAA+_ATPase"/>
</dbReference>
<comment type="caution">
    <text evidence="4">The sequence shown here is derived from an EMBL/GenBank/DDBJ whole genome shotgun (WGS) entry which is preliminary data.</text>
</comment>
<keyword evidence="5" id="KW-1185">Reference proteome</keyword>
<keyword evidence="1" id="KW-0547">Nucleotide-binding</keyword>
<feature type="domain" description="ABC transporter" evidence="3">
    <location>
        <begin position="314"/>
        <end position="508"/>
    </location>
</feature>
<dbReference type="RefSeq" id="WP_188889374.1">
    <property type="nucleotide sequence ID" value="NZ_BMHY01000004.1"/>
</dbReference>
<dbReference type="InterPro" id="IPR027417">
    <property type="entry name" value="P-loop_NTPase"/>
</dbReference>
<evidence type="ECO:0000256" key="1">
    <source>
        <dbReference type="ARBA" id="ARBA00022741"/>
    </source>
</evidence>
<dbReference type="PROSITE" id="PS50893">
    <property type="entry name" value="ABC_TRANSPORTER_2"/>
    <property type="match status" value="2"/>
</dbReference>
<dbReference type="SMART" id="SM00382">
    <property type="entry name" value="AAA"/>
    <property type="match status" value="2"/>
</dbReference>
<proteinExistence type="predicted"/>
<dbReference type="Gene3D" id="3.40.50.300">
    <property type="entry name" value="P-loop containing nucleotide triphosphate hydrolases"/>
    <property type="match status" value="2"/>
</dbReference>
<reference evidence="4 5" key="1">
    <citation type="journal article" date="2014" name="Int. J. Syst. Evol. Microbiol.">
        <title>Complete genome sequence of Corynebacterium casei LMG S-19264T (=DSM 44701T), isolated from a smear-ripened cheese.</title>
        <authorList>
            <consortium name="US DOE Joint Genome Institute (JGI-PGF)"/>
            <person name="Walter F."/>
            <person name="Albersmeier A."/>
            <person name="Kalinowski J."/>
            <person name="Ruckert C."/>
        </authorList>
    </citation>
    <scope>NUCLEOTIDE SEQUENCE [LARGE SCALE GENOMIC DNA]</scope>
    <source>
        <strain evidence="4 5">CGMCC 1.15286</strain>
    </source>
</reference>
<protein>
    <submittedName>
        <fullName evidence="4">ABC transporter ATP-binding protein</fullName>
    </submittedName>
</protein>
<evidence type="ECO:0000256" key="2">
    <source>
        <dbReference type="ARBA" id="ARBA00022840"/>
    </source>
</evidence>
<dbReference type="InterPro" id="IPR003439">
    <property type="entry name" value="ABC_transporter-like_ATP-bd"/>
</dbReference>
<dbReference type="GO" id="GO:0005524">
    <property type="term" value="F:ATP binding"/>
    <property type="evidence" value="ECO:0007669"/>
    <property type="project" value="UniProtKB-KW"/>
</dbReference>
<name>A0A917LZF9_9BACL</name>
<evidence type="ECO:0000259" key="3">
    <source>
        <dbReference type="PROSITE" id="PS50893"/>
    </source>
</evidence>
<gene>
    <name evidence="4" type="ORF">GCM10010918_23280</name>
</gene>
<dbReference type="PROSITE" id="PS00211">
    <property type="entry name" value="ABC_TRANSPORTER_1"/>
    <property type="match status" value="1"/>
</dbReference>
<feature type="domain" description="ABC transporter" evidence="3">
    <location>
        <begin position="4"/>
        <end position="258"/>
    </location>
</feature>
<dbReference type="GO" id="GO:0016887">
    <property type="term" value="F:ATP hydrolysis activity"/>
    <property type="evidence" value="ECO:0007669"/>
    <property type="project" value="InterPro"/>
</dbReference>
<dbReference type="Pfam" id="PF12848">
    <property type="entry name" value="ABC_tran_Xtn"/>
    <property type="match status" value="1"/>
</dbReference>
<dbReference type="AlphaFoldDB" id="A0A917LZF9"/>
<dbReference type="SUPFAM" id="SSF52540">
    <property type="entry name" value="P-loop containing nucleoside triphosphate hydrolases"/>
    <property type="match status" value="2"/>
</dbReference>
<dbReference type="InterPro" id="IPR051309">
    <property type="entry name" value="ABCF_ATPase"/>
</dbReference>
<dbReference type="Proteomes" id="UP000600247">
    <property type="component" value="Unassembled WGS sequence"/>
</dbReference>
<keyword evidence="2 4" id="KW-0067">ATP-binding</keyword>
<sequence>MSLLIVDQISHMYTDKMIFNGVSFRLNRGEHAGLVGSNGSGKSTLLRLLAGQLIADRGNVNWLPAIAVGYLQQHAVLEPGATMLQLLQGAFSGLYAVEREMQHIAEQLATASDHSDRLLAKYGELQQQLERSGFYELDAKVEEVAAGLGLREIGLHRHVDRLSGGQRTKLLLGRLLLEEPDVLLLDEPTNFLDEIHIDWLIGYLKRYENAYIVVSHDECFLQEVTSTIFHLEHGQLKRYAGDYRSFLRLSDQSKQQQLVAYERQSKEVERLEAFIQKNRIRKAKQAKSREKMLERLERIDRPTSGPKPRFKFRLHSEPVPRIVEARGVQFGYSQPLFSPADFVIHRGDKIAIVGSNGIGKSTLLRTLMGQLPPLQGVLSIGERVLPGYYAQEDQPSEETPLDQLCAARPDLTQKDIRSYLALAGLKEEHIRRPLRSLSGGEQAKVRLCHLMLGRSNFLVLDEPTNHLDVIAKQALAGALAAYEGTVLMVSHEPEFYESWASAVWQMEEWN</sequence>
<dbReference type="EMBL" id="BMHY01000004">
    <property type="protein sequence ID" value="GGG67880.1"/>
    <property type="molecule type" value="Genomic_DNA"/>
</dbReference>
<dbReference type="CDD" id="cd03221">
    <property type="entry name" value="ABCF_EF-3"/>
    <property type="match status" value="2"/>
</dbReference>
<evidence type="ECO:0000313" key="5">
    <source>
        <dbReference type="Proteomes" id="UP000600247"/>
    </source>
</evidence>
<dbReference type="FunFam" id="3.40.50.300:FF:000011">
    <property type="entry name" value="Putative ABC transporter ATP-binding component"/>
    <property type="match status" value="1"/>
</dbReference>
<dbReference type="PANTHER" id="PTHR42855:SF2">
    <property type="entry name" value="DRUG RESISTANCE ABC TRANSPORTER,ATP-BINDING PROTEIN"/>
    <property type="match status" value="1"/>
</dbReference>
<dbReference type="PANTHER" id="PTHR42855">
    <property type="entry name" value="ABC TRANSPORTER ATP-BINDING SUBUNIT"/>
    <property type="match status" value="1"/>
</dbReference>
<dbReference type="InterPro" id="IPR017871">
    <property type="entry name" value="ABC_transporter-like_CS"/>
</dbReference>
<dbReference type="InterPro" id="IPR032781">
    <property type="entry name" value="ABC_tran_Xtn"/>
</dbReference>